<dbReference type="Gene3D" id="1.20.1250.20">
    <property type="entry name" value="MFS general substrate transporter like domains"/>
    <property type="match status" value="1"/>
</dbReference>
<feature type="transmembrane region" description="Helical" evidence="5">
    <location>
        <begin position="107"/>
        <end position="124"/>
    </location>
</feature>
<dbReference type="AlphaFoldDB" id="A0A673NQU5"/>
<dbReference type="PANTHER" id="PTHR23503:SF99">
    <property type="entry name" value="SOLUTE CARRIER FAMILY 2, FACILITATED GLUCOSE TRANSPORTER MEMBER 3"/>
    <property type="match status" value="1"/>
</dbReference>
<reference evidence="7" key="2">
    <citation type="submission" date="2025-09" db="UniProtKB">
        <authorList>
            <consortium name="Ensembl"/>
        </authorList>
    </citation>
    <scope>IDENTIFICATION</scope>
</reference>
<evidence type="ECO:0000313" key="7">
    <source>
        <dbReference type="Ensembl" id="ENSSRHP00000104199.1"/>
    </source>
</evidence>
<dbReference type="Pfam" id="PF00083">
    <property type="entry name" value="Sugar_tr"/>
    <property type="match status" value="1"/>
</dbReference>
<dbReference type="InterPro" id="IPR036259">
    <property type="entry name" value="MFS_trans_sf"/>
</dbReference>
<dbReference type="PROSITE" id="PS50850">
    <property type="entry name" value="MFS"/>
    <property type="match status" value="1"/>
</dbReference>
<feature type="transmembrane region" description="Helical" evidence="5">
    <location>
        <begin position="136"/>
        <end position="156"/>
    </location>
</feature>
<dbReference type="GO" id="GO:0005886">
    <property type="term" value="C:plasma membrane"/>
    <property type="evidence" value="ECO:0007669"/>
    <property type="project" value="TreeGrafter"/>
</dbReference>
<protein>
    <recommendedName>
        <fullName evidence="6">Major facilitator superfamily (MFS) profile domain-containing protein</fullName>
    </recommendedName>
</protein>
<evidence type="ECO:0000313" key="8">
    <source>
        <dbReference type="Proteomes" id="UP000472270"/>
    </source>
</evidence>
<dbReference type="Ensembl" id="ENSSRHT00000106997.1">
    <property type="protein sequence ID" value="ENSSRHP00000104199.1"/>
    <property type="gene ID" value="ENSSRHG00000050914.1"/>
</dbReference>
<feature type="domain" description="Major facilitator superfamily (MFS) profile" evidence="6">
    <location>
        <begin position="1"/>
        <end position="239"/>
    </location>
</feature>
<comment type="subcellular location">
    <subcellularLocation>
        <location evidence="1">Membrane</location>
        <topology evidence="1">Multi-pass membrane protein</topology>
    </subcellularLocation>
</comment>
<proteinExistence type="predicted"/>
<dbReference type="Proteomes" id="UP000472270">
    <property type="component" value="Unassembled WGS sequence"/>
</dbReference>
<keyword evidence="8" id="KW-1185">Reference proteome</keyword>
<dbReference type="SUPFAM" id="SSF103473">
    <property type="entry name" value="MFS general substrate transporter"/>
    <property type="match status" value="1"/>
</dbReference>
<evidence type="ECO:0000256" key="3">
    <source>
        <dbReference type="ARBA" id="ARBA00022989"/>
    </source>
</evidence>
<dbReference type="GO" id="GO:0070837">
    <property type="term" value="P:dehydroascorbic acid transport"/>
    <property type="evidence" value="ECO:0007669"/>
    <property type="project" value="TreeGrafter"/>
</dbReference>
<evidence type="ECO:0000256" key="4">
    <source>
        <dbReference type="ARBA" id="ARBA00023136"/>
    </source>
</evidence>
<organism evidence="7 8">
    <name type="scientific">Sinocyclocheilus rhinocerous</name>
    <dbReference type="NCBI Taxonomy" id="307959"/>
    <lineage>
        <taxon>Eukaryota</taxon>
        <taxon>Metazoa</taxon>
        <taxon>Chordata</taxon>
        <taxon>Craniata</taxon>
        <taxon>Vertebrata</taxon>
        <taxon>Euteleostomi</taxon>
        <taxon>Actinopterygii</taxon>
        <taxon>Neopterygii</taxon>
        <taxon>Teleostei</taxon>
        <taxon>Ostariophysi</taxon>
        <taxon>Cypriniformes</taxon>
        <taxon>Cyprinidae</taxon>
        <taxon>Cyprininae</taxon>
        <taxon>Sinocyclocheilus</taxon>
    </lineage>
</organism>
<dbReference type="PANTHER" id="PTHR23503">
    <property type="entry name" value="SOLUTE CARRIER FAMILY 2"/>
    <property type="match status" value="1"/>
</dbReference>
<evidence type="ECO:0000256" key="2">
    <source>
        <dbReference type="ARBA" id="ARBA00022692"/>
    </source>
</evidence>
<dbReference type="InterPro" id="IPR045263">
    <property type="entry name" value="GLUT"/>
</dbReference>
<sequence length="239" mass="26948">MINIILVFFNEVIEEFFNMTWRSRHNQSIPDHTCSKVWFMINIILVFFNEVIEEFFNMTWRSRHNQSIPDHSLTFLWSLSVSIKDFGALLGSLGVKGLADTFGRRNAILIVNALSVVGASLMFMSKVTASFEVLIVGRLIFGLFCGLVMSLNPLYIQGVSPTNLRGAFATLNQVSFVVGLETVLGTEKYWSLMLSLSLIPATLQYMSLPFCPESPRYLFINRGKEKEAEAGELMIIILG</sequence>
<name>A0A673NQU5_9TELE</name>
<keyword evidence="3 5" id="KW-1133">Transmembrane helix</keyword>
<feature type="transmembrane region" description="Helical" evidence="5">
    <location>
        <begin position="73"/>
        <end position="95"/>
    </location>
</feature>
<dbReference type="GO" id="GO:0055056">
    <property type="term" value="F:D-glucose transmembrane transporter activity"/>
    <property type="evidence" value="ECO:0007669"/>
    <property type="project" value="TreeGrafter"/>
</dbReference>
<keyword evidence="2 5" id="KW-0812">Transmembrane</keyword>
<dbReference type="GO" id="GO:0046323">
    <property type="term" value="P:D-glucose import"/>
    <property type="evidence" value="ECO:0007669"/>
    <property type="project" value="TreeGrafter"/>
</dbReference>
<reference evidence="7" key="1">
    <citation type="submission" date="2025-08" db="UniProtKB">
        <authorList>
            <consortium name="Ensembl"/>
        </authorList>
    </citation>
    <scope>IDENTIFICATION</scope>
</reference>
<evidence type="ECO:0000256" key="1">
    <source>
        <dbReference type="ARBA" id="ARBA00004141"/>
    </source>
</evidence>
<feature type="transmembrane region" description="Helical" evidence="5">
    <location>
        <begin position="35"/>
        <end position="52"/>
    </location>
</feature>
<dbReference type="InterPro" id="IPR005828">
    <property type="entry name" value="MFS_sugar_transport-like"/>
</dbReference>
<dbReference type="InterPro" id="IPR020846">
    <property type="entry name" value="MFS_dom"/>
</dbReference>
<accession>A0A673NQU5</accession>
<keyword evidence="4 5" id="KW-0472">Membrane</keyword>
<evidence type="ECO:0000259" key="6">
    <source>
        <dbReference type="PROSITE" id="PS50850"/>
    </source>
</evidence>
<evidence type="ECO:0000256" key="5">
    <source>
        <dbReference type="SAM" id="Phobius"/>
    </source>
</evidence>